<comment type="similarity">
    <text evidence="2 5">Belongs to the class-II aminoacyl-tRNA synthetase family.</text>
</comment>
<feature type="binding site" evidence="6">
    <location>
        <position position="125"/>
    </location>
    <ligand>
        <name>L-histidine</name>
        <dbReference type="ChEBI" id="CHEBI:57595"/>
    </ligand>
</feature>
<keyword evidence="9" id="KW-1185">Reference proteome</keyword>
<feature type="binding site" evidence="6">
    <location>
        <position position="250"/>
    </location>
    <ligand>
        <name>L-histidine</name>
        <dbReference type="ChEBI" id="CHEBI:57595"/>
    </ligand>
</feature>
<dbReference type="InterPro" id="IPR015807">
    <property type="entry name" value="His-tRNA-ligase"/>
</dbReference>
<dbReference type="InterPro" id="IPR004154">
    <property type="entry name" value="Anticodon-bd"/>
</dbReference>
<feature type="binding site" evidence="6">
    <location>
        <position position="107"/>
    </location>
    <ligand>
        <name>L-histidine</name>
        <dbReference type="ChEBI" id="CHEBI:57595"/>
    </ligand>
</feature>
<organism evidence="8 9">
    <name type="scientific">Methanocalculus taiwanensis</name>
    <dbReference type="NCBI Taxonomy" id="106207"/>
    <lineage>
        <taxon>Archaea</taxon>
        <taxon>Methanobacteriati</taxon>
        <taxon>Methanobacteriota</taxon>
        <taxon>Stenosarchaea group</taxon>
        <taxon>Methanomicrobia</taxon>
        <taxon>Methanomicrobiales</taxon>
        <taxon>Methanocalculaceae</taxon>
        <taxon>Methanocalculus</taxon>
    </lineage>
</organism>
<dbReference type="GO" id="GO:0005524">
    <property type="term" value="F:ATP binding"/>
    <property type="evidence" value="ECO:0007669"/>
    <property type="project" value="UniProtKB-UniRule"/>
</dbReference>
<comment type="subcellular location">
    <subcellularLocation>
        <location evidence="1 5">Cytoplasm</location>
    </subcellularLocation>
</comment>
<evidence type="ECO:0000256" key="5">
    <source>
        <dbReference type="HAMAP-Rule" id="MF_00127"/>
    </source>
</evidence>
<dbReference type="InterPro" id="IPR045864">
    <property type="entry name" value="aa-tRNA-synth_II/BPL/LPL"/>
</dbReference>
<dbReference type="Gene3D" id="3.30.930.10">
    <property type="entry name" value="Bira Bifunctional Protein, Domain 2"/>
    <property type="match status" value="1"/>
</dbReference>
<dbReference type="GO" id="GO:0004821">
    <property type="term" value="F:histidine-tRNA ligase activity"/>
    <property type="evidence" value="ECO:0007669"/>
    <property type="project" value="UniProtKB-UniRule"/>
</dbReference>
<dbReference type="SUPFAM" id="SSF55681">
    <property type="entry name" value="Class II aaRS and biotin synthetases"/>
    <property type="match status" value="1"/>
</dbReference>
<feature type="binding site" evidence="6">
    <location>
        <begin position="77"/>
        <end position="79"/>
    </location>
    <ligand>
        <name>L-histidine</name>
        <dbReference type="ChEBI" id="CHEBI:57595"/>
    </ligand>
</feature>
<dbReference type="InterPro" id="IPR006195">
    <property type="entry name" value="aa-tRNA-synth_II"/>
</dbReference>
<dbReference type="PROSITE" id="PS50862">
    <property type="entry name" value="AA_TRNA_LIGASE_II"/>
    <property type="match status" value="1"/>
</dbReference>
<keyword evidence="5" id="KW-0067">ATP-binding</keyword>
<protein>
    <recommendedName>
        <fullName evidence="5">Histidine--tRNA ligase</fullName>
        <ecNumber evidence="5">6.1.1.21</ecNumber>
    </recommendedName>
    <alternativeName>
        <fullName evidence="5">Histidyl-tRNA synthetase</fullName>
        <shortName evidence="5">HisRS</shortName>
    </alternativeName>
</protein>
<evidence type="ECO:0000259" key="7">
    <source>
        <dbReference type="PROSITE" id="PS50862"/>
    </source>
</evidence>
<accession>A0ABD4TL03</accession>
<reference evidence="8 9" key="1">
    <citation type="submission" date="2019-08" db="EMBL/GenBank/DDBJ databases">
        <authorList>
            <person name="Chen S.-C."/>
            <person name="Lai M.-C."/>
            <person name="You Y.-T."/>
        </authorList>
    </citation>
    <scope>NUCLEOTIDE SEQUENCE [LARGE SCALE GENOMIC DNA]</scope>
    <source>
        <strain evidence="8 9">P2F9704a</strain>
    </source>
</reference>
<sequence length="407" mass="45062">MIQKPRGTRDFFPDELEARRSIEKTMRETVSRWGYREVATPEFENLELFTLRSGEGIIEEMYAFQDKGGRDIALRPELTAPVLRMYVNEAKVLNKPVRWYYFGDCFRYERPQKGRYRQFWQFGIELVGADSAMADAEVMAVGYDLLKATGVSFELRVGDLAMMRSLLDDLEPELQKQVRGCLDKRDYEALEGMGLKSDLAGSLTALIESKTLDDAFAITGAIPEEERIRETFAILDAHEVPYIQNFGIARGLDYYTGCVFEAFAENLGAENQIMGGGAYRLAHLFGGEDTPSCGFAIGFDRVMVSRGESEMQRPQTVAVVATPEGRIFGIRVAAAFRQAGVRTITDLMGKSLSAQLSQAAKHADFVAVIGGREAEAGMVTLRDLASGEQQTLSIEEAVAGVVGSGTR</sequence>
<dbReference type="GO" id="GO:0005737">
    <property type="term" value="C:cytoplasm"/>
    <property type="evidence" value="ECO:0007669"/>
    <property type="project" value="UniProtKB-SubCell"/>
</dbReference>
<dbReference type="Pfam" id="PF13393">
    <property type="entry name" value="tRNA-synt_His"/>
    <property type="match status" value="1"/>
</dbReference>
<dbReference type="RefSeq" id="WP_255332384.1">
    <property type="nucleotide sequence ID" value="NZ_VOTZ01000009.1"/>
</dbReference>
<dbReference type="HAMAP" id="MF_00127">
    <property type="entry name" value="His_tRNA_synth"/>
    <property type="match status" value="1"/>
</dbReference>
<feature type="binding site" evidence="6">
    <location>
        <position position="121"/>
    </location>
    <ligand>
        <name>L-histidine</name>
        <dbReference type="ChEBI" id="CHEBI:57595"/>
    </ligand>
</feature>
<evidence type="ECO:0000256" key="3">
    <source>
        <dbReference type="ARBA" id="ARBA00022741"/>
    </source>
</evidence>
<dbReference type="CDD" id="cd00773">
    <property type="entry name" value="HisRS-like_core"/>
    <property type="match status" value="1"/>
</dbReference>
<name>A0ABD4TL03_9EURY</name>
<keyword evidence="5 8" id="KW-0436">Ligase</keyword>
<comment type="catalytic activity">
    <reaction evidence="4 5">
        <text>tRNA(His) + L-histidine + ATP = L-histidyl-tRNA(His) + AMP + diphosphate + H(+)</text>
        <dbReference type="Rhea" id="RHEA:17313"/>
        <dbReference type="Rhea" id="RHEA-COMP:9665"/>
        <dbReference type="Rhea" id="RHEA-COMP:9689"/>
        <dbReference type="ChEBI" id="CHEBI:15378"/>
        <dbReference type="ChEBI" id="CHEBI:30616"/>
        <dbReference type="ChEBI" id="CHEBI:33019"/>
        <dbReference type="ChEBI" id="CHEBI:57595"/>
        <dbReference type="ChEBI" id="CHEBI:78442"/>
        <dbReference type="ChEBI" id="CHEBI:78527"/>
        <dbReference type="ChEBI" id="CHEBI:456215"/>
        <dbReference type="EC" id="6.1.1.21"/>
    </reaction>
</comment>
<evidence type="ECO:0000256" key="4">
    <source>
        <dbReference type="ARBA" id="ARBA00047639"/>
    </source>
</evidence>
<keyword evidence="5" id="KW-0648">Protein biosynthesis</keyword>
<dbReference type="AlphaFoldDB" id="A0ABD4TL03"/>
<dbReference type="InterPro" id="IPR036621">
    <property type="entry name" value="Anticodon-bd_dom_sf"/>
</dbReference>
<keyword evidence="5" id="KW-0030">Aminoacyl-tRNA synthetase</keyword>
<evidence type="ECO:0000313" key="8">
    <source>
        <dbReference type="EMBL" id="MCQ1538443.1"/>
    </source>
</evidence>
<proteinExistence type="inferred from homology"/>
<evidence type="ECO:0000256" key="1">
    <source>
        <dbReference type="ARBA" id="ARBA00004496"/>
    </source>
</evidence>
<evidence type="ECO:0000313" key="9">
    <source>
        <dbReference type="Proteomes" id="UP001524383"/>
    </source>
</evidence>
<feature type="binding site" evidence="6">
    <location>
        <begin position="254"/>
        <end position="255"/>
    </location>
    <ligand>
        <name>L-histidine</name>
        <dbReference type="ChEBI" id="CHEBI:57595"/>
    </ligand>
</feature>
<evidence type="ECO:0000256" key="6">
    <source>
        <dbReference type="PIRSR" id="PIRSR001549-1"/>
    </source>
</evidence>
<keyword evidence="5" id="KW-0963">Cytoplasm</keyword>
<gene>
    <name evidence="5" type="primary">hisS</name>
    <name evidence="8" type="ORF">FTO68_05510</name>
</gene>
<dbReference type="PIRSF" id="PIRSF001549">
    <property type="entry name" value="His-tRNA_synth"/>
    <property type="match status" value="1"/>
</dbReference>
<dbReference type="InterPro" id="IPR004516">
    <property type="entry name" value="HisRS/HisZ"/>
</dbReference>
<keyword evidence="3 5" id="KW-0547">Nucleotide-binding</keyword>
<dbReference type="NCBIfam" id="TIGR00442">
    <property type="entry name" value="hisS"/>
    <property type="match status" value="1"/>
</dbReference>
<dbReference type="Gene3D" id="3.40.50.800">
    <property type="entry name" value="Anticodon-binding domain"/>
    <property type="match status" value="1"/>
</dbReference>
<dbReference type="PANTHER" id="PTHR43707">
    <property type="entry name" value="HISTIDYL-TRNA SYNTHETASE"/>
    <property type="match status" value="1"/>
</dbReference>
<dbReference type="EC" id="6.1.1.21" evidence="5"/>
<dbReference type="InterPro" id="IPR041715">
    <property type="entry name" value="HisRS-like_core"/>
</dbReference>
<dbReference type="SUPFAM" id="SSF52954">
    <property type="entry name" value="Class II aaRS ABD-related"/>
    <property type="match status" value="1"/>
</dbReference>
<comment type="caution">
    <text evidence="8">The sequence shown here is derived from an EMBL/GenBank/DDBJ whole genome shotgun (WGS) entry which is preliminary data.</text>
</comment>
<dbReference type="PANTHER" id="PTHR43707:SF1">
    <property type="entry name" value="HISTIDINE--TRNA LIGASE, MITOCHONDRIAL-RELATED"/>
    <property type="match status" value="1"/>
</dbReference>
<dbReference type="EMBL" id="VOTZ01000009">
    <property type="protein sequence ID" value="MCQ1538443.1"/>
    <property type="molecule type" value="Genomic_DNA"/>
</dbReference>
<dbReference type="Pfam" id="PF03129">
    <property type="entry name" value="HGTP_anticodon"/>
    <property type="match status" value="1"/>
</dbReference>
<dbReference type="Proteomes" id="UP001524383">
    <property type="component" value="Unassembled WGS sequence"/>
</dbReference>
<feature type="domain" description="Aminoacyl-transfer RNA synthetases class-II family profile" evidence="7">
    <location>
        <begin position="6"/>
        <end position="314"/>
    </location>
</feature>
<evidence type="ECO:0000256" key="2">
    <source>
        <dbReference type="ARBA" id="ARBA00008226"/>
    </source>
</evidence>
<dbReference type="GO" id="GO:0006427">
    <property type="term" value="P:histidyl-tRNA aminoacylation"/>
    <property type="evidence" value="ECO:0007669"/>
    <property type="project" value="UniProtKB-UniRule"/>
</dbReference>